<evidence type="ECO:0000313" key="3">
    <source>
        <dbReference type="Proteomes" id="UP000475117"/>
    </source>
</evidence>
<gene>
    <name evidence="2" type="ORF">G3M56_003815</name>
</gene>
<evidence type="ECO:0000259" key="1">
    <source>
        <dbReference type="Pfam" id="PF07589"/>
    </source>
</evidence>
<dbReference type="RefSeq" id="WP_164365050.1">
    <property type="nucleotide sequence ID" value="NZ_CP066776.1"/>
</dbReference>
<name>A0A6B3L4V2_9BACT</name>
<keyword evidence="3" id="KW-1185">Reference proteome</keyword>
<protein>
    <submittedName>
        <fullName evidence="2">PEP-CTERM sorting domain-containing protein</fullName>
    </submittedName>
</protein>
<dbReference type="AlphaFoldDB" id="A0A6B3L4V2"/>
<dbReference type="Pfam" id="PF07589">
    <property type="entry name" value="PEP-CTERM"/>
    <property type="match status" value="1"/>
</dbReference>
<feature type="domain" description="Ice-binding protein C-terminal" evidence="1">
    <location>
        <begin position="231"/>
        <end position="252"/>
    </location>
</feature>
<reference evidence="2 3" key="1">
    <citation type="submission" date="2020-12" db="EMBL/GenBank/DDBJ databases">
        <title>Sulforoseuscoccus oceanibium gen. nov., sp. nov., a representative of the phylum Verrucomicrobia with special cytoplasmic membrane, and proposal of Sulforoseuscoccusaceae fam. nov.</title>
        <authorList>
            <person name="Xi F."/>
        </authorList>
    </citation>
    <scope>NUCLEOTIDE SEQUENCE [LARGE SCALE GENOMIC DNA]</scope>
    <source>
        <strain evidence="2 3">T37</strain>
    </source>
</reference>
<dbReference type="NCBIfam" id="TIGR02595">
    <property type="entry name" value="PEP_CTERM"/>
    <property type="match status" value="1"/>
</dbReference>
<dbReference type="Proteomes" id="UP000475117">
    <property type="component" value="Chromosome"/>
</dbReference>
<dbReference type="InterPro" id="IPR013424">
    <property type="entry name" value="Ice-binding_C"/>
</dbReference>
<accession>A0A6B3L4V2</accession>
<proteinExistence type="predicted"/>
<dbReference type="EMBL" id="CP066776">
    <property type="protein sequence ID" value="QQL45724.1"/>
    <property type="molecule type" value="Genomic_DNA"/>
</dbReference>
<evidence type="ECO:0000313" key="2">
    <source>
        <dbReference type="EMBL" id="QQL45724.1"/>
    </source>
</evidence>
<sequence>MKKRTSVLAGAVSILLSGMCSAAVITINWTDGGPGTGNAVADEAAGVVPSPYVNTITGNGNALNNTNASDLFDDSGAGSGVAVSASSINAGGFTSTATSGYNTEFSNVLMRNYGDTAGGTITFTGLSAWLSATGQTAYEVYYMSDRQVNLYSGSIAIGAEKFFLANGGAGSTQTGPFVLGTSTTLADAQANANTANYVKFSAISGDSFTIDIQRDGGGGFIDVNGIQIVGVPEPSSAALIGLGSLSLLLRRRR</sequence>
<dbReference type="KEGG" id="soa:G3M56_003815"/>
<organism evidence="2 3">
    <name type="scientific">Sulfuriroseicoccus oceanibius</name>
    <dbReference type="NCBI Taxonomy" id="2707525"/>
    <lineage>
        <taxon>Bacteria</taxon>
        <taxon>Pseudomonadati</taxon>
        <taxon>Verrucomicrobiota</taxon>
        <taxon>Verrucomicrobiia</taxon>
        <taxon>Verrucomicrobiales</taxon>
        <taxon>Verrucomicrobiaceae</taxon>
        <taxon>Sulfuriroseicoccus</taxon>
    </lineage>
</organism>